<reference evidence="3" key="1">
    <citation type="submission" date="2024-03" db="EMBL/GenBank/DDBJ databases">
        <authorList>
            <person name="Plomp N."/>
            <person name="Harmsen H.J."/>
        </authorList>
    </citation>
    <scope>NUCLEOTIDE SEQUENCE</scope>
    <source>
        <strain evidence="3">HTF-128</strain>
    </source>
</reference>
<evidence type="ECO:0000313" key="3">
    <source>
        <dbReference type="EMBL" id="MEJ5195637.1"/>
    </source>
</evidence>
<organism evidence="3 4">
    <name type="scientific">Faecalibacterium wellingii</name>
    <dbReference type="NCBI Taxonomy" id="2929491"/>
    <lineage>
        <taxon>Bacteria</taxon>
        <taxon>Bacillati</taxon>
        <taxon>Bacillota</taxon>
        <taxon>Clostridia</taxon>
        <taxon>Eubacteriales</taxon>
        <taxon>Oscillospiraceae</taxon>
        <taxon>Faecalibacterium</taxon>
    </lineage>
</organism>
<evidence type="ECO:0000256" key="1">
    <source>
        <dbReference type="SAM" id="MobiDB-lite"/>
    </source>
</evidence>
<keyword evidence="2" id="KW-1133">Transmembrane helix</keyword>
<evidence type="ECO:0000256" key="2">
    <source>
        <dbReference type="SAM" id="Phobius"/>
    </source>
</evidence>
<comment type="caution">
    <text evidence="3">The sequence shown here is derived from an EMBL/GenBank/DDBJ whole genome shotgun (WGS) entry which is preliminary data.</text>
</comment>
<feature type="region of interest" description="Disordered" evidence="1">
    <location>
        <begin position="278"/>
        <end position="311"/>
    </location>
</feature>
<gene>
    <name evidence="3" type="ORF">WF834_05500</name>
</gene>
<dbReference type="EMBL" id="JBBFGL010000004">
    <property type="protein sequence ID" value="MEJ5195637.1"/>
    <property type="molecule type" value="Genomic_DNA"/>
</dbReference>
<accession>A0AB35Y6B4</accession>
<feature type="transmembrane region" description="Helical" evidence="2">
    <location>
        <begin position="322"/>
        <end position="342"/>
    </location>
</feature>
<keyword evidence="2" id="KW-0812">Transmembrane</keyword>
<feature type="compositionally biased region" description="Acidic residues" evidence="1">
    <location>
        <begin position="300"/>
        <end position="311"/>
    </location>
</feature>
<dbReference type="RefSeq" id="WP_339395181.1">
    <property type="nucleotide sequence ID" value="NZ_JBBFGL010000004.1"/>
</dbReference>
<proteinExistence type="predicted"/>
<keyword evidence="2" id="KW-0472">Membrane</keyword>
<sequence>MEENFNPVARTRANYYTPGSPVQFVCVELLKGDVSGEHAVCLTFKNISKVTLTALEIHFKCKGVDGVILCEDRFEYRDLEVKPGEMFGMDDAVFVTSKAITSVDVSLCNVYNGKRVVHLDAIKRVRLPAPKRLSAELEKALEVRMNRPELKYQPQVFENGWYCACGAFHPKEEDTVYCSECGCDRILLQNALNTLLQPEQPAQTEPELETPLAPQPEQEEPTRIMGAAPVQPAQEEPTRIMGAPRRPQPQEPAAEPTRMLDDGMREQFPDRAARAQVEEGTRVMPAASRRAQPAAQQTEPDYEDNEEYEDERDSVAETLIRWVPPITAVICAAVALCGFVYYQFVL</sequence>
<feature type="region of interest" description="Disordered" evidence="1">
    <location>
        <begin position="200"/>
        <end position="259"/>
    </location>
</feature>
<name>A0AB35Y6B4_9FIRM</name>
<dbReference type="AlphaFoldDB" id="A0AB35Y6B4"/>
<dbReference type="Proteomes" id="UP001373196">
    <property type="component" value="Unassembled WGS sequence"/>
</dbReference>
<protein>
    <submittedName>
        <fullName evidence="3">Uncharacterized protein</fullName>
    </submittedName>
</protein>
<evidence type="ECO:0000313" key="4">
    <source>
        <dbReference type="Proteomes" id="UP001373196"/>
    </source>
</evidence>
<feature type="compositionally biased region" description="Low complexity" evidence="1">
    <location>
        <begin position="285"/>
        <end position="299"/>
    </location>
</feature>